<keyword evidence="1" id="KW-0614">Plasmid</keyword>
<evidence type="ECO:0000313" key="1">
    <source>
        <dbReference type="EMBL" id="XKR70568.1"/>
    </source>
</evidence>
<reference evidence="1" key="1">
    <citation type="submission" date="2024-09" db="EMBL/GenBank/DDBJ databases">
        <authorList>
            <person name="Gagne-Thivierge C."/>
        </authorList>
    </citation>
    <scope>NUCLEOTIDE SEQUENCE</scope>
    <source>
        <strain evidence="1">SC310</strain>
    </source>
</reference>
<dbReference type="EMBL" id="CP171743">
    <property type="protein sequence ID" value="XKR70568.1"/>
    <property type="molecule type" value="Genomic_DNA"/>
</dbReference>
<gene>
    <name evidence="1" type="ORF">QUC96_012825</name>
</gene>
<proteinExistence type="predicted"/>
<sequence length="66" mass="7504">MAILYIILTGLVFSLTATGSKWIDGKIIKKRTGKSNELLKNDKKNIFITFILYFLLGVIAGYFIFE</sequence>
<dbReference type="Proteomes" id="UP001234913">
    <property type="component" value="Plasmid pSC310"/>
</dbReference>
<protein>
    <submittedName>
        <fullName evidence="1">Uncharacterized protein</fullName>
    </submittedName>
</protein>
<geneLocation type="plasmid" evidence="1 2">
    <name>pSC310</name>
</geneLocation>
<keyword evidence="2" id="KW-1185">Reference proteome</keyword>
<evidence type="ECO:0000313" key="2">
    <source>
        <dbReference type="Proteomes" id="UP001234913"/>
    </source>
</evidence>
<accession>A0ACD5FRF1</accession>
<name>A0ACD5FRF1_STAHY</name>
<organism evidence="1 2">
    <name type="scientific">Staphylococcus hyicus</name>
    <dbReference type="NCBI Taxonomy" id="1284"/>
    <lineage>
        <taxon>Bacteria</taxon>
        <taxon>Bacillati</taxon>
        <taxon>Bacillota</taxon>
        <taxon>Bacilli</taxon>
        <taxon>Bacillales</taxon>
        <taxon>Staphylococcaceae</taxon>
        <taxon>Staphylococcus</taxon>
    </lineage>
</organism>